<sequence>MCPQSTEKRGSVCGGPRVRRSPLGGAPTLVPVAVGNAPVTYPECGDKFLALLPHLDVPVGVKNGGGVGGGYAFNWIGGPP</sequence>
<feature type="compositionally biased region" description="Basic and acidic residues" evidence="1">
    <location>
        <begin position="1"/>
        <end position="10"/>
    </location>
</feature>
<proteinExistence type="predicted"/>
<reference evidence="2 3" key="1">
    <citation type="submission" date="2024-04" db="EMBL/GenBank/DDBJ databases">
        <authorList>
            <person name="Waldvogel A.-M."/>
            <person name="Schoenle A."/>
        </authorList>
    </citation>
    <scope>NUCLEOTIDE SEQUENCE [LARGE SCALE GENOMIC DNA]</scope>
</reference>
<evidence type="ECO:0000313" key="2">
    <source>
        <dbReference type="EMBL" id="CAL1605708.1"/>
    </source>
</evidence>
<organism evidence="2 3">
    <name type="scientific">Knipowitschia caucasica</name>
    <name type="common">Caucasian dwarf goby</name>
    <name type="synonym">Pomatoschistus caucasicus</name>
    <dbReference type="NCBI Taxonomy" id="637954"/>
    <lineage>
        <taxon>Eukaryota</taxon>
        <taxon>Metazoa</taxon>
        <taxon>Chordata</taxon>
        <taxon>Craniata</taxon>
        <taxon>Vertebrata</taxon>
        <taxon>Euteleostomi</taxon>
        <taxon>Actinopterygii</taxon>
        <taxon>Neopterygii</taxon>
        <taxon>Teleostei</taxon>
        <taxon>Neoteleostei</taxon>
        <taxon>Acanthomorphata</taxon>
        <taxon>Gobiaria</taxon>
        <taxon>Gobiiformes</taxon>
        <taxon>Gobioidei</taxon>
        <taxon>Gobiidae</taxon>
        <taxon>Gobiinae</taxon>
        <taxon>Knipowitschia</taxon>
    </lineage>
</organism>
<gene>
    <name evidence="2" type="ORF">KC01_LOCUS33040</name>
</gene>
<accession>A0AAV2LXC5</accession>
<evidence type="ECO:0000256" key="1">
    <source>
        <dbReference type="SAM" id="MobiDB-lite"/>
    </source>
</evidence>
<dbReference type="EMBL" id="OZ035827">
    <property type="protein sequence ID" value="CAL1605708.1"/>
    <property type="molecule type" value="Genomic_DNA"/>
</dbReference>
<dbReference type="AlphaFoldDB" id="A0AAV2LXC5"/>
<dbReference type="Proteomes" id="UP001497482">
    <property type="component" value="Chromosome 5"/>
</dbReference>
<name>A0AAV2LXC5_KNICA</name>
<feature type="region of interest" description="Disordered" evidence="1">
    <location>
        <begin position="1"/>
        <end position="25"/>
    </location>
</feature>
<evidence type="ECO:0000313" key="3">
    <source>
        <dbReference type="Proteomes" id="UP001497482"/>
    </source>
</evidence>
<protein>
    <submittedName>
        <fullName evidence="2">Uncharacterized protein</fullName>
    </submittedName>
</protein>
<keyword evidence="3" id="KW-1185">Reference proteome</keyword>